<dbReference type="SMART" id="SM00382">
    <property type="entry name" value="AAA"/>
    <property type="match status" value="1"/>
</dbReference>
<accession>A0ABW9F9D1</accession>
<keyword evidence="11" id="KW-1185">Reference proteome</keyword>
<feature type="domain" description="ABC transporter" evidence="8">
    <location>
        <begin position="338"/>
        <end position="575"/>
    </location>
</feature>
<dbReference type="CDD" id="cd18548">
    <property type="entry name" value="ABC_6TM_Tm287_like"/>
    <property type="match status" value="1"/>
</dbReference>
<keyword evidence="2 7" id="KW-0812">Transmembrane</keyword>
<dbReference type="InterPro" id="IPR036640">
    <property type="entry name" value="ABC1_TM_sf"/>
</dbReference>
<dbReference type="InterPro" id="IPR003593">
    <property type="entry name" value="AAA+_ATPase"/>
</dbReference>
<evidence type="ECO:0000256" key="6">
    <source>
        <dbReference type="ARBA" id="ARBA00023136"/>
    </source>
</evidence>
<feature type="transmembrane region" description="Helical" evidence="7">
    <location>
        <begin position="60"/>
        <end position="88"/>
    </location>
</feature>
<evidence type="ECO:0000256" key="4">
    <source>
        <dbReference type="ARBA" id="ARBA00022840"/>
    </source>
</evidence>
<keyword evidence="5 7" id="KW-1133">Transmembrane helix</keyword>
<comment type="subcellular location">
    <subcellularLocation>
        <location evidence="1">Cell membrane</location>
        <topology evidence="1">Multi-pass membrane protein</topology>
    </subcellularLocation>
</comment>
<dbReference type="EMBL" id="JBFNFH010000030">
    <property type="protein sequence ID" value="MFM1525693.1"/>
    <property type="molecule type" value="Genomic_DNA"/>
</dbReference>
<dbReference type="PROSITE" id="PS50929">
    <property type="entry name" value="ABC_TM1F"/>
    <property type="match status" value="1"/>
</dbReference>
<comment type="caution">
    <text evidence="10">The sequence shown here is derived from an EMBL/GenBank/DDBJ whole genome shotgun (WGS) entry which is preliminary data.</text>
</comment>
<dbReference type="PROSITE" id="PS00211">
    <property type="entry name" value="ABC_TRANSPORTER_1"/>
    <property type="match status" value="1"/>
</dbReference>
<dbReference type="SUPFAM" id="SSF90123">
    <property type="entry name" value="ABC transporter transmembrane region"/>
    <property type="match status" value="1"/>
</dbReference>
<feature type="transmembrane region" description="Helical" evidence="7">
    <location>
        <begin position="159"/>
        <end position="180"/>
    </location>
</feature>
<dbReference type="PROSITE" id="PS50893">
    <property type="entry name" value="ABC_TRANSPORTER_2"/>
    <property type="match status" value="1"/>
</dbReference>
<dbReference type="SUPFAM" id="SSF52540">
    <property type="entry name" value="P-loop containing nucleoside triphosphate hydrolases"/>
    <property type="match status" value="1"/>
</dbReference>
<feature type="domain" description="ABC transmembrane type-1" evidence="9">
    <location>
        <begin position="17"/>
        <end position="305"/>
    </location>
</feature>
<dbReference type="RefSeq" id="WP_408127060.1">
    <property type="nucleotide sequence ID" value="NZ_JBFNFH010000030.1"/>
</dbReference>
<dbReference type="PANTHER" id="PTHR43394">
    <property type="entry name" value="ATP-DEPENDENT PERMEASE MDL1, MITOCHONDRIAL"/>
    <property type="match status" value="1"/>
</dbReference>
<reference evidence="10 11" key="1">
    <citation type="journal article" date="2024" name="Front. Microbiol.">
        <title>Pangenomic and biochemical analyses of Helcococcus ovis reveal widespread tetracycline resistance and a novel bacterial species, Helcococcus bovis.</title>
        <authorList>
            <person name="Cunha F."/>
            <person name="Zhai Y."/>
            <person name="Casaro S."/>
            <person name="Jones K.L."/>
            <person name="Hernandez M."/>
            <person name="Bisinotto R.S."/>
            <person name="Kariyawasam S."/>
            <person name="Brown M.B."/>
            <person name="Phillips A."/>
            <person name="Jeong K.C."/>
            <person name="Galvao K.N."/>
        </authorList>
    </citation>
    <scope>NUCLEOTIDE SEQUENCE [LARGE SCALE GENOMIC DNA]</scope>
    <source>
        <strain evidence="10 11">KG197</strain>
    </source>
</reference>
<evidence type="ECO:0000256" key="3">
    <source>
        <dbReference type="ARBA" id="ARBA00022741"/>
    </source>
</evidence>
<dbReference type="InterPro" id="IPR039421">
    <property type="entry name" value="Type_1_exporter"/>
</dbReference>
<dbReference type="Proteomes" id="UP001629536">
    <property type="component" value="Unassembled WGS sequence"/>
</dbReference>
<dbReference type="Pfam" id="PF00005">
    <property type="entry name" value="ABC_tran"/>
    <property type="match status" value="1"/>
</dbReference>
<name>A0ABW9F9D1_9FIRM</name>
<evidence type="ECO:0000313" key="10">
    <source>
        <dbReference type="EMBL" id="MFM1525693.1"/>
    </source>
</evidence>
<keyword evidence="6 7" id="KW-0472">Membrane</keyword>
<dbReference type="Gene3D" id="3.40.50.300">
    <property type="entry name" value="P-loop containing nucleotide triphosphate hydrolases"/>
    <property type="match status" value="1"/>
</dbReference>
<feature type="transmembrane region" description="Helical" evidence="7">
    <location>
        <begin position="12"/>
        <end position="29"/>
    </location>
</feature>
<feature type="transmembrane region" description="Helical" evidence="7">
    <location>
        <begin position="127"/>
        <end position="147"/>
    </location>
</feature>
<dbReference type="InterPro" id="IPR017871">
    <property type="entry name" value="ABC_transporter-like_CS"/>
</dbReference>
<keyword evidence="3" id="KW-0547">Nucleotide-binding</keyword>
<dbReference type="Pfam" id="PF00664">
    <property type="entry name" value="ABC_membrane"/>
    <property type="match status" value="1"/>
</dbReference>
<gene>
    <name evidence="10" type="ORF">ABGF40_08495</name>
</gene>
<feature type="transmembrane region" description="Helical" evidence="7">
    <location>
        <begin position="279"/>
        <end position="303"/>
    </location>
</feature>
<proteinExistence type="predicted"/>
<protein>
    <submittedName>
        <fullName evidence="10">ABC transporter ATP-binding protein</fullName>
    </submittedName>
</protein>
<keyword evidence="4 10" id="KW-0067">ATP-binding</keyword>
<feature type="transmembrane region" description="Helical" evidence="7">
    <location>
        <begin position="238"/>
        <end position="259"/>
    </location>
</feature>
<dbReference type="PANTHER" id="PTHR43394:SF1">
    <property type="entry name" value="ATP-BINDING CASSETTE SUB-FAMILY B MEMBER 10, MITOCHONDRIAL"/>
    <property type="match status" value="1"/>
</dbReference>
<dbReference type="InterPro" id="IPR003439">
    <property type="entry name" value="ABC_transporter-like_ATP-bd"/>
</dbReference>
<evidence type="ECO:0000259" key="8">
    <source>
        <dbReference type="PROSITE" id="PS50893"/>
    </source>
</evidence>
<evidence type="ECO:0000259" key="9">
    <source>
        <dbReference type="PROSITE" id="PS50929"/>
    </source>
</evidence>
<evidence type="ECO:0000256" key="2">
    <source>
        <dbReference type="ARBA" id="ARBA00022692"/>
    </source>
</evidence>
<dbReference type="Gene3D" id="1.20.1560.10">
    <property type="entry name" value="ABC transporter type 1, transmembrane domain"/>
    <property type="match status" value="1"/>
</dbReference>
<evidence type="ECO:0000313" key="11">
    <source>
        <dbReference type="Proteomes" id="UP001629536"/>
    </source>
</evidence>
<dbReference type="InterPro" id="IPR027417">
    <property type="entry name" value="P-loop_NTPase"/>
</dbReference>
<dbReference type="InterPro" id="IPR011527">
    <property type="entry name" value="ABC1_TM_dom"/>
</dbReference>
<evidence type="ECO:0000256" key="7">
    <source>
        <dbReference type="SAM" id="Phobius"/>
    </source>
</evidence>
<sequence length="587" mass="66463">MIKLMKKLTKKQVILIILSIVLIFGQVWFELKMPDYMAEVTRLVQTPGTQMSEIWYNGMYMLLCTLGSIVIAVISGYLISYISSLFSYNITKELFKKIQSFSFENIEKFSTASLITRSTNDVTQIEMFLGFGMMIFIKSPIMALWAIRKILNKGIEWTIATGIAVIIMLIVLSFLIFIVIPKIQVLQTLIDKLNLVSRENITGIRVIRAFNAEKFHEDKIASVNEKLTSLQKFIQKSFAIMQPMMMTIMYILTLVIYIIGARLISEAILPDKINIFGNMIVFSAYSMQVIMSFLMMAFLMVMYSRSQVSAERINEVFDTEETIYSGSFSGETQEKGIIEFKNVSFKYPDASEYVLNNISFKTKKGETLAFIGTTGSGKSTLINLVTRFYDVTSGEILIDGINVKEYDFKTLYNKIGYVPQQAVMFNLSVKENIAFGKGGTNVDESIIDEAIFISQSKEFVEKMDEGKDSMIARGGTNVSGGQKQRLSIARAIARRAEIFIFDDSFSALDFKTESTLRKQLKENTNEATTLIVASRVGSIMKADKIILLDNGEISGIGTHKKLWENNELYREIVRSQLSEEEINESIK</sequence>
<evidence type="ECO:0000256" key="5">
    <source>
        <dbReference type="ARBA" id="ARBA00022989"/>
    </source>
</evidence>
<organism evidence="10 11">
    <name type="scientific">Helcococcus bovis</name>
    <dbReference type="NCBI Taxonomy" id="3153252"/>
    <lineage>
        <taxon>Bacteria</taxon>
        <taxon>Bacillati</taxon>
        <taxon>Bacillota</taxon>
        <taxon>Tissierellia</taxon>
        <taxon>Tissierellales</taxon>
        <taxon>Peptoniphilaceae</taxon>
        <taxon>Helcococcus</taxon>
    </lineage>
</organism>
<evidence type="ECO:0000256" key="1">
    <source>
        <dbReference type="ARBA" id="ARBA00004651"/>
    </source>
</evidence>
<dbReference type="GO" id="GO:0005524">
    <property type="term" value="F:ATP binding"/>
    <property type="evidence" value="ECO:0007669"/>
    <property type="project" value="UniProtKB-KW"/>
</dbReference>